<proteinExistence type="predicted"/>
<organism evidence="2 3">
    <name type="scientific">Portunus trituberculatus</name>
    <name type="common">Swimming crab</name>
    <name type="synonym">Neptunus trituberculatus</name>
    <dbReference type="NCBI Taxonomy" id="210409"/>
    <lineage>
        <taxon>Eukaryota</taxon>
        <taxon>Metazoa</taxon>
        <taxon>Ecdysozoa</taxon>
        <taxon>Arthropoda</taxon>
        <taxon>Crustacea</taxon>
        <taxon>Multicrustacea</taxon>
        <taxon>Malacostraca</taxon>
        <taxon>Eumalacostraca</taxon>
        <taxon>Eucarida</taxon>
        <taxon>Decapoda</taxon>
        <taxon>Pleocyemata</taxon>
        <taxon>Brachyura</taxon>
        <taxon>Eubrachyura</taxon>
        <taxon>Portunoidea</taxon>
        <taxon>Portunidae</taxon>
        <taxon>Portuninae</taxon>
        <taxon>Portunus</taxon>
    </lineage>
</organism>
<feature type="compositionally biased region" description="Low complexity" evidence="1">
    <location>
        <begin position="41"/>
        <end position="52"/>
    </location>
</feature>
<evidence type="ECO:0000256" key="1">
    <source>
        <dbReference type="SAM" id="MobiDB-lite"/>
    </source>
</evidence>
<comment type="caution">
    <text evidence="2">The sequence shown here is derived from an EMBL/GenBank/DDBJ whole genome shotgun (WGS) entry which is preliminary data.</text>
</comment>
<evidence type="ECO:0000313" key="3">
    <source>
        <dbReference type="Proteomes" id="UP000324222"/>
    </source>
</evidence>
<keyword evidence="3" id="KW-1185">Reference proteome</keyword>
<name>A0A5B7F0M0_PORTR</name>
<gene>
    <name evidence="2" type="ORF">E2C01_034433</name>
</gene>
<sequence length="68" mass="6929">MPAARKEALSSPCDESFPPATCSVAAWGALFGFVSESLGPAATAAHPTPARPLSRHPFRLCNTGSSSG</sequence>
<dbReference type="EMBL" id="VSRR010004839">
    <property type="protein sequence ID" value="MPC40860.1"/>
    <property type="molecule type" value="Genomic_DNA"/>
</dbReference>
<evidence type="ECO:0000313" key="2">
    <source>
        <dbReference type="EMBL" id="MPC40860.1"/>
    </source>
</evidence>
<reference evidence="2 3" key="1">
    <citation type="submission" date="2019-05" db="EMBL/GenBank/DDBJ databases">
        <title>Another draft genome of Portunus trituberculatus and its Hox gene families provides insights of decapod evolution.</title>
        <authorList>
            <person name="Jeong J.-H."/>
            <person name="Song I."/>
            <person name="Kim S."/>
            <person name="Choi T."/>
            <person name="Kim D."/>
            <person name="Ryu S."/>
            <person name="Kim W."/>
        </authorList>
    </citation>
    <scope>NUCLEOTIDE SEQUENCE [LARGE SCALE GENOMIC DNA]</scope>
    <source>
        <tissue evidence="2">Muscle</tissue>
    </source>
</reference>
<accession>A0A5B7F0M0</accession>
<protein>
    <submittedName>
        <fullName evidence="2">Uncharacterized protein</fullName>
    </submittedName>
</protein>
<feature type="region of interest" description="Disordered" evidence="1">
    <location>
        <begin position="41"/>
        <end position="68"/>
    </location>
</feature>
<dbReference type="AlphaFoldDB" id="A0A5B7F0M0"/>
<dbReference type="Proteomes" id="UP000324222">
    <property type="component" value="Unassembled WGS sequence"/>
</dbReference>